<evidence type="ECO:0000313" key="4">
    <source>
        <dbReference type="EMBL" id="KRK02357.1"/>
    </source>
</evidence>
<evidence type="ECO:0000256" key="1">
    <source>
        <dbReference type="SAM" id="MobiDB-lite"/>
    </source>
</evidence>
<protein>
    <recommendedName>
        <fullName evidence="3">Mucolipin extracytosolic domain-containing protein</fullName>
    </recommendedName>
</protein>
<feature type="transmembrane region" description="Helical" evidence="2">
    <location>
        <begin position="353"/>
        <end position="374"/>
    </location>
</feature>
<dbReference type="EMBL" id="CM000159">
    <property type="protein sequence ID" value="KRK02357.1"/>
    <property type="molecule type" value="Genomic_DNA"/>
</dbReference>
<feature type="transmembrane region" description="Helical" evidence="2">
    <location>
        <begin position="403"/>
        <end position="423"/>
    </location>
</feature>
<organism evidence="4 5">
    <name type="scientific">Drosophila yakuba</name>
    <name type="common">Fruit fly</name>
    <dbReference type="NCBI Taxonomy" id="7245"/>
    <lineage>
        <taxon>Eukaryota</taxon>
        <taxon>Metazoa</taxon>
        <taxon>Ecdysozoa</taxon>
        <taxon>Arthropoda</taxon>
        <taxon>Hexapoda</taxon>
        <taxon>Insecta</taxon>
        <taxon>Pterygota</taxon>
        <taxon>Neoptera</taxon>
        <taxon>Endopterygota</taxon>
        <taxon>Diptera</taxon>
        <taxon>Brachycera</taxon>
        <taxon>Muscomorpha</taxon>
        <taxon>Ephydroidea</taxon>
        <taxon>Drosophilidae</taxon>
        <taxon>Drosophila</taxon>
        <taxon>Sophophora</taxon>
    </lineage>
</organism>
<feature type="compositionally biased region" description="Polar residues" evidence="1">
    <location>
        <begin position="65"/>
        <end position="77"/>
    </location>
</feature>
<sequence length="539" mass="61133">MQSYGPGAQAAPAVKRRTDSYEAAQQQQQSPESDEEYVNTRILRRQVQLQSTPVAPVVPMPISAGSGTAPPSVNGQEEQPEFPGSSAASYQEERMRRKLQFFFMNPIEKWQAKRKFPYKFVVQIVKIFLVTMQLCLFAHSRYNHINYTGDNRFAFSHLFLRGWDSSREVESYPPAVGPFALYLKSEFFDTVQYAVDGYANVSRSIGPYDYPTPNNTMPPLKLCLQNYREGTIFGFNESYIFDPHIDEVCERLPPNVTTIGVENYLRQRGVEVNFASLVSAQLTFKIKTVNFKANGGPLSAPDCFRFDISIMFNNRDHDGQMLLSLDAEATRLKCHGATDFISEANFDSMLRSVLNIFVLLTCALSFALCTRALWRAYLLRCTTVNFFRSHFGKELSFDGRLEFVNFWYIMIIFNDVLLIIGSALKEQIEGRYLVVDQWDTCSLFLGIGNLLVWFGVLRYLGFFKTYNVSYSGPKPIGQKVSKPENQKAKKPGLPVISVQRSAIGNQWLKALVDRIGGHPRRAFQNPPQVLERDVAAAAV</sequence>
<keyword evidence="2" id="KW-0812">Transmembrane</keyword>
<feature type="region of interest" description="Disordered" evidence="1">
    <location>
        <begin position="59"/>
        <end position="89"/>
    </location>
</feature>
<dbReference type="InterPro" id="IPR049134">
    <property type="entry name" value="MCLN_ECD"/>
</dbReference>
<reference evidence="4 5" key="2">
    <citation type="journal article" date="2007" name="PLoS Biol.">
        <title>Principles of genome evolution in the Drosophila melanogaster species group.</title>
        <authorList>
            <person name="Ranz J.M."/>
            <person name="Maurin D."/>
            <person name="Chan Y.S."/>
            <person name="von Grotthuss M."/>
            <person name="Hillier L.W."/>
            <person name="Roote J."/>
            <person name="Ashburner M."/>
            <person name="Bergman C.M."/>
        </authorList>
    </citation>
    <scope>NUCLEOTIDE SEQUENCE [LARGE SCALE GENOMIC DNA]</scope>
    <source>
        <strain evidence="5">Tai18E2 / Tucson 14021-0261.01</strain>
    </source>
</reference>
<evidence type="ECO:0000259" key="3">
    <source>
        <dbReference type="Pfam" id="PF21381"/>
    </source>
</evidence>
<dbReference type="InterPro" id="IPR039031">
    <property type="entry name" value="Mucolipin"/>
</dbReference>
<keyword evidence="5" id="KW-1185">Reference proteome</keyword>
<name>A0A0R1DZK1_DROYA</name>
<gene>
    <name evidence="4" type="primary">Dyak\GE28819</name>
    <name evidence="4" type="synonym">GE28819</name>
    <name evidence="4" type="ORF">Dyak_GE28819</name>
</gene>
<dbReference type="GO" id="GO:0005886">
    <property type="term" value="C:plasma membrane"/>
    <property type="evidence" value="ECO:0007669"/>
    <property type="project" value="TreeGrafter"/>
</dbReference>
<dbReference type="CDD" id="cd21050">
    <property type="entry name" value="ELD_TRPML"/>
    <property type="match status" value="1"/>
</dbReference>
<evidence type="ECO:0000313" key="5">
    <source>
        <dbReference type="Proteomes" id="UP000002282"/>
    </source>
</evidence>
<keyword evidence="2" id="KW-0472">Membrane</keyword>
<dbReference type="KEGG" id="dya:Dyak_GE28819"/>
<dbReference type="Proteomes" id="UP000002282">
    <property type="component" value="Chromosome 3L"/>
</dbReference>
<dbReference type="OrthoDB" id="263481at2759"/>
<proteinExistence type="predicted"/>
<accession>A0A0R1DZK1</accession>
<dbReference type="PANTHER" id="PTHR12127">
    <property type="entry name" value="MUCOLIPIN"/>
    <property type="match status" value="1"/>
</dbReference>
<dbReference type="GO" id="GO:0005765">
    <property type="term" value="C:lysosomal membrane"/>
    <property type="evidence" value="ECO:0007669"/>
    <property type="project" value="TreeGrafter"/>
</dbReference>
<reference evidence="4 5" key="1">
    <citation type="journal article" date="2007" name="Nature">
        <title>Evolution of genes and genomes on the Drosophila phylogeny.</title>
        <authorList>
            <consortium name="Drosophila 12 Genomes Consortium"/>
            <person name="Clark A.G."/>
            <person name="Eisen M.B."/>
            <person name="Smith D.R."/>
            <person name="Bergman C.M."/>
            <person name="Oliver B."/>
            <person name="Markow T.A."/>
            <person name="Kaufman T.C."/>
            <person name="Kellis M."/>
            <person name="Gelbart W."/>
            <person name="Iyer V.N."/>
            <person name="Pollard D.A."/>
            <person name="Sackton T.B."/>
            <person name="Larracuente A.M."/>
            <person name="Singh N.D."/>
            <person name="Abad J.P."/>
            <person name="Abt D.N."/>
            <person name="Adryan B."/>
            <person name="Aguade M."/>
            <person name="Akashi H."/>
            <person name="Anderson W.W."/>
            <person name="Aquadro C.F."/>
            <person name="Ardell D.H."/>
            <person name="Arguello R."/>
            <person name="Artieri C.G."/>
            <person name="Barbash D.A."/>
            <person name="Barker D."/>
            <person name="Barsanti P."/>
            <person name="Batterham P."/>
            <person name="Batzoglou S."/>
            <person name="Begun D."/>
            <person name="Bhutkar A."/>
            <person name="Blanco E."/>
            <person name="Bosak S.A."/>
            <person name="Bradley R.K."/>
            <person name="Brand A.D."/>
            <person name="Brent M.R."/>
            <person name="Brooks A.N."/>
            <person name="Brown R.H."/>
            <person name="Butlin R.K."/>
            <person name="Caggese C."/>
            <person name="Calvi B.R."/>
            <person name="Bernardo de Carvalho A."/>
            <person name="Caspi A."/>
            <person name="Castrezana S."/>
            <person name="Celniker S.E."/>
            <person name="Chang J.L."/>
            <person name="Chapple C."/>
            <person name="Chatterji S."/>
            <person name="Chinwalla A."/>
            <person name="Civetta A."/>
            <person name="Clifton S.W."/>
            <person name="Comeron J.M."/>
            <person name="Costello J.C."/>
            <person name="Coyne J.A."/>
            <person name="Daub J."/>
            <person name="David R.G."/>
            <person name="Delcher A.L."/>
            <person name="Delehaunty K."/>
            <person name="Do C.B."/>
            <person name="Ebling H."/>
            <person name="Edwards K."/>
            <person name="Eickbush T."/>
            <person name="Evans J.D."/>
            <person name="Filipski A."/>
            <person name="Findeiss S."/>
            <person name="Freyhult E."/>
            <person name="Fulton L."/>
            <person name="Fulton R."/>
            <person name="Garcia A.C."/>
            <person name="Gardiner A."/>
            <person name="Garfield D.A."/>
            <person name="Garvin B.E."/>
            <person name="Gibson G."/>
            <person name="Gilbert D."/>
            <person name="Gnerre S."/>
            <person name="Godfrey J."/>
            <person name="Good R."/>
            <person name="Gotea V."/>
            <person name="Gravely B."/>
            <person name="Greenberg A.J."/>
            <person name="Griffiths-Jones S."/>
            <person name="Gross S."/>
            <person name="Guigo R."/>
            <person name="Gustafson E.A."/>
            <person name="Haerty W."/>
            <person name="Hahn M.W."/>
            <person name="Halligan D.L."/>
            <person name="Halpern A.L."/>
            <person name="Halter G.M."/>
            <person name="Han M.V."/>
            <person name="Heger A."/>
            <person name="Hillier L."/>
            <person name="Hinrichs A.S."/>
            <person name="Holmes I."/>
            <person name="Hoskins R.A."/>
            <person name="Hubisz M.J."/>
            <person name="Hultmark D."/>
            <person name="Huntley M.A."/>
            <person name="Jaffe D.B."/>
            <person name="Jagadeeshan S."/>
            <person name="Jeck W.R."/>
            <person name="Johnson J."/>
            <person name="Jones C.D."/>
            <person name="Jordan W.C."/>
            <person name="Karpen G.H."/>
            <person name="Kataoka E."/>
            <person name="Keightley P.D."/>
            <person name="Kheradpour P."/>
            <person name="Kirkness E.F."/>
            <person name="Koerich L.B."/>
            <person name="Kristiansen K."/>
            <person name="Kudrna D."/>
            <person name="Kulathinal R.J."/>
            <person name="Kumar S."/>
            <person name="Kwok R."/>
            <person name="Lander E."/>
            <person name="Langley C.H."/>
            <person name="Lapoint R."/>
            <person name="Lazzaro B.P."/>
            <person name="Lee S.J."/>
            <person name="Levesque L."/>
            <person name="Li R."/>
            <person name="Lin C.F."/>
            <person name="Lin M.F."/>
            <person name="Lindblad-Toh K."/>
            <person name="Llopart A."/>
            <person name="Long M."/>
            <person name="Low L."/>
            <person name="Lozovsky E."/>
            <person name="Lu J."/>
            <person name="Luo M."/>
            <person name="Machado C.A."/>
            <person name="Makalowski W."/>
            <person name="Marzo M."/>
            <person name="Matsuda M."/>
            <person name="Matzkin L."/>
            <person name="McAllister B."/>
            <person name="McBride C.S."/>
            <person name="McKernan B."/>
            <person name="McKernan K."/>
            <person name="Mendez-Lago M."/>
            <person name="Minx P."/>
            <person name="Mollenhauer M.U."/>
            <person name="Montooth K."/>
            <person name="Mount S.M."/>
            <person name="Mu X."/>
            <person name="Myers E."/>
            <person name="Negre B."/>
            <person name="Newfeld S."/>
            <person name="Nielsen R."/>
            <person name="Noor M.A."/>
            <person name="O'Grady P."/>
            <person name="Pachter L."/>
            <person name="Papaceit M."/>
            <person name="Parisi M.J."/>
            <person name="Parisi M."/>
            <person name="Parts L."/>
            <person name="Pedersen J.S."/>
            <person name="Pesole G."/>
            <person name="Phillippy A.M."/>
            <person name="Ponting C.P."/>
            <person name="Pop M."/>
            <person name="Porcelli D."/>
            <person name="Powell J.R."/>
            <person name="Prohaska S."/>
            <person name="Pruitt K."/>
            <person name="Puig M."/>
            <person name="Quesneville H."/>
            <person name="Ram K.R."/>
            <person name="Rand D."/>
            <person name="Rasmussen M.D."/>
            <person name="Reed L.K."/>
            <person name="Reenan R."/>
            <person name="Reily A."/>
            <person name="Remington K.A."/>
            <person name="Rieger T.T."/>
            <person name="Ritchie M.G."/>
            <person name="Robin C."/>
            <person name="Rogers Y.H."/>
            <person name="Rohde C."/>
            <person name="Rozas J."/>
            <person name="Rubenfield M.J."/>
            <person name="Ruiz A."/>
            <person name="Russo S."/>
            <person name="Salzberg S.L."/>
            <person name="Sanchez-Gracia A."/>
            <person name="Saranga D.J."/>
            <person name="Sato H."/>
            <person name="Schaeffer S.W."/>
            <person name="Schatz M.C."/>
            <person name="Schlenke T."/>
            <person name="Schwartz R."/>
            <person name="Segarra C."/>
            <person name="Singh R.S."/>
            <person name="Sirot L."/>
            <person name="Sirota M."/>
            <person name="Sisneros N.B."/>
            <person name="Smith C.D."/>
            <person name="Smith T.F."/>
            <person name="Spieth J."/>
            <person name="Stage D.E."/>
            <person name="Stark A."/>
            <person name="Stephan W."/>
            <person name="Strausberg R.L."/>
            <person name="Strempel S."/>
            <person name="Sturgill D."/>
            <person name="Sutton G."/>
            <person name="Sutton G.G."/>
            <person name="Tao W."/>
            <person name="Teichmann S."/>
            <person name="Tobari Y.N."/>
            <person name="Tomimura Y."/>
            <person name="Tsolas J.M."/>
            <person name="Valente V.L."/>
            <person name="Venter E."/>
            <person name="Venter J.C."/>
            <person name="Vicario S."/>
            <person name="Vieira F.G."/>
            <person name="Vilella A.J."/>
            <person name="Villasante A."/>
            <person name="Walenz B."/>
            <person name="Wang J."/>
            <person name="Wasserman M."/>
            <person name="Watts T."/>
            <person name="Wilson D."/>
            <person name="Wilson R.K."/>
            <person name="Wing R.A."/>
            <person name="Wolfner M.F."/>
            <person name="Wong A."/>
            <person name="Wong G.K."/>
            <person name="Wu C.I."/>
            <person name="Wu G."/>
            <person name="Yamamoto D."/>
            <person name="Yang H.P."/>
            <person name="Yang S.P."/>
            <person name="Yorke J.A."/>
            <person name="Yoshida K."/>
            <person name="Zdobnov E."/>
            <person name="Zhang P."/>
            <person name="Zhang Y."/>
            <person name="Zimin A.V."/>
            <person name="Baldwin J."/>
            <person name="Abdouelleil A."/>
            <person name="Abdulkadir J."/>
            <person name="Abebe A."/>
            <person name="Abera B."/>
            <person name="Abreu J."/>
            <person name="Acer S.C."/>
            <person name="Aftuck L."/>
            <person name="Alexander A."/>
            <person name="An P."/>
            <person name="Anderson E."/>
            <person name="Anderson S."/>
            <person name="Arachi H."/>
            <person name="Azer M."/>
            <person name="Bachantsang P."/>
            <person name="Barry A."/>
            <person name="Bayul T."/>
            <person name="Berlin A."/>
            <person name="Bessette D."/>
            <person name="Bloom T."/>
            <person name="Blye J."/>
            <person name="Boguslavskiy L."/>
            <person name="Bonnet C."/>
            <person name="Boukhgalter B."/>
            <person name="Bourzgui I."/>
            <person name="Brown A."/>
            <person name="Cahill P."/>
            <person name="Channer S."/>
            <person name="Cheshatsang Y."/>
            <person name="Chuda L."/>
            <person name="Citroen M."/>
            <person name="Collymore A."/>
            <person name="Cooke P."/>
            <person name="Costello M."/>
            <person name="D'Aco K."/>
            <person name="Daza R."/>
            <person name="De Haan G."/>
            <person name="DeGray S."/>
            <person name="DeMaso C."/>
            <person name="Dhargay N."/>
            <person name="Dooley K."/>
            <person name="Dooley E."/>
            <person name="Doricent M."/>
            <person name="Dorje P."/>
            <person name="Dorjee K."/>
            <person name="Dupes A."/>
            <person name="Elong R."/>
            <person name="Falk J."/>
            <person name="Farina A."/>
            <person name="Faro S."/>
            <person name="Ferguson D."/>
            <person name="Fisher S."/>
            <person name="Foley C.D."/>
            <person name="Franke A."/>
            <person name="Friedrich D."/>
            <person name="Gadbois L."/>
            <person name="Gearin G."/>
            <person name="Gearin C.R."/>
            <person name="Giannoukos G."/>
            <person name="Goode T."/>
            <person name="Graham J."/>
            <person name="Grandbois E."/>
            <person name="Grewal S."/>
            <person name="Gyaltsen K."/>
            <person name="Hafez N."/>
            <person name="Hagos B."/>
            <person name="Hall J."/>
            <person name="Henson C."/>
            <person name="Hollinger A."/>
            <person name="Honan T."/>
            <person name="Huard M.D."/>
            <person name="Hughes L."/>
            <person name="Hurhula B."/>
            <person name="Husby M.E."/>
            <person name="Kamat A."/>
            <person name="Kanga B."/>
            <person name="Kashin S."/>
            <person name="Khazanovich D."/>
            <person name="Kisner P."/>
            <person name="Lance K."/>
            <person name="Lara M."/>
            <person name="Lee W."/>
            <person name="Lennon N."/>
            <person name="Letendre F."/>
            <person name="LeVine R."/>
            <person name="Lipovsky A."/>
            <person name="Liu X."/>
            <person name="Liu J."/>
            <person name="Liu S."/>
            <person name="Lokyitsang T."/>
            <person name="Lokyitsang Y."/>
            <person name="Lubonja R."/>
            <person name="Lui A."/>
            <person name="MacDonald P."/>
            <person name="Magnisalis V."/>
            <person name="Maru K."/>
            <person name="Matthews C."/>
            <person name="McCusker W."/>
            <person name="McDonough S."/>
            <person name="Mehta T."/>
            <person name="Meldrim J."/>
            <person name="Meneus L."/>
            <person name="Mihai O."/>
            <person name="Mihalev A."/>
            <person name="Mihova T."/>
            <person name="Mittelman R."/>
            <person name="Mlenga V."/>
            <person name="Montmayeur A."/>
            <person name="Mulrain L."/>
            <person name="Navidi A."/>
            <person name="Naylor J."/>
            <person name="Negash T."/>
            <person name="Nguyen T."/>
            <person name="Nguyen N."/>
            <person name="Nicol R."/>
            <person name="Norbu C."/>
            <person name="Norbu N."/>
            <person name="Novod N."/>
            <person name="O'Neill B."/>
            <person name="Osman S."/>
            <person name="Markiewicz E."/>
            <person name="Oyono O.L."/>
            <person name="Patti C."/>
            <person name="Phunkhang P."/>
            <person name="Pierre F."/>
            <person name="Priest M."/>
            <person name="Raghuraman S."/>
            <person name="Rege F."/>
            <person name="Reyes R."/>
            <person name="Rise C."/>
            <person name="Rogov P."/>
            <person name="Ross K."/>
            <person name="Ryan E."/>
            <person name="Settipalli S."/>
            <person name="Shea T."/>
            <person name="Sherpa N."/>
            <person name="Shi L."/>
            <person name="Shih D."/>
            <person name="Sparrow T."/>
            <person name="Spaulding J."/>
            <person name="Stalker J."/>
            <person name="Stange-Thomann N."/>
            <person name="Stavropoulos S."/>
            <person name="Stone C."/>
            <person name="Strader C."/>
            <person name="Tesfaye S."/>
            <person name="Thomson T."/>
            <person name="Thoulutsang Y."/>
            <person name="Thoulutsang D."/>
            <person name="Topham K."/>
            <person name="Topping I."/>
            <person name="Tsamla T."/>
            <person name="Vassiliev H."/>
            <person name="Vo A."/>
            <person name="Wangchuk T."/>
            <person name="Wangdi T."/>
            <person name="Weiand M."/>
            <person name="Wilkinson J."/>
            <person name="Wilson A."/>
            <person name="Yadav S."/>
            <person name="Young G."/>
            <person name="Yu Q."/>
            <person name="Zembek L."/>
            <person name="Zhong D."/>
            <person name="Zimmer A."/>
            <person name="Zwirko Z."/>
            <person name="Jaffe D.B."/>
            <person name="Alvarez P."/>
            <person name="Brockman W."/>
            <person name="Butler J."/>
            <person name="Chin C."/>
            <person name="Gnerre S."/>
            <person name="Grabherr M."/>
            <person name="Kleber M."/>
            <person name="Mauceli E."/>
            <person name="MacCallum I."/>
        </authorList>
    </citation>
    <scope>NUCLEOTIDE SEQUENCE [LARGE SCALE GENOMIC DNA]</scope>
    <source>
        <strain evidence="5">Tai18E2 / Tucson 14021-0261.01</strain>
    </source>
</reference>
<keyword evidence="2" id="KW-1133">Transmembrane helix</keyword>
<feature type="domain" description="Mucolipin extracytosolic" evidence="3">
    <location>
        <begin position="145"/>
        <end position="334"/>
    </location>
</feature>
<feature type="transmembrane region" description="Helical" evidence="2">
    <location>
        <begin position="443"/>
        <end position="461"/>
    </location>
</feature>
<evidence type="ECO:0000256" key="2">
    <source>
        <dbReference type="SAM" id="Phobius"/>
    </source>
</evidence>
<dbReference type="PANTHER" id="PTHR12127:SF7">
    <property type="entry name" value="SD02261P"/>
    <property type="match status" value="1"/>
</dbReference>
<dbReference type="GO" id="GO:0072345">
    <property type="term" value="F:NAADP-sensitive calcium-release channel activity"/>
    <property type="evidence" value="ECO:0007669"/>
    <property type="project" value="TreeGrafter"/>
</dbReference>
<dbReference type="AlphaFoldDB" id="A0A0R1DZK1"/>
<dbReference type="Pfam" id="PF21381">
    <property type="entry name" value="MCLN_ECD"/>
    <property type="match status" value="1"/>
</dbReference>
<feature type="region of interest" description="Disordered" evidence="1">
    <location>
        <begin position="1"/>
        <end position="41"/>
    </location>
</feature>